<feature type="domain" description="Tyr recombinase" evidence="4">
    <location>
        <begin position="149"/>
        <end position="367"/>
    </location>
</feature>
<dbReference type="PROSITE" id="PS51898">
    <property type="entry name" value="TYR_RECOMBINASE"/>
    <property type="match status" value="1"/>
</dbReference>
<dbReference type="eggNOG" id="arCOG01250">
    <property type="taxonomic scope" value="Archaea"/>
</dbReference>
<dbReference type="HOGENOM" id="CLU_045500_0_0_2"/>
<dbReference type="AlphaFoldDB" id="F8D4R7"/>
<dbReference type="InterPro" id="IPR002104">
    <property type="entry name" value="Integrase_catalytic"/>
</dbReference>
<dbReference type="InterPro" id="IPR011010">
    <property type="entry name" value="DNA_brk_join_enz"/>
</dbReference>
<sequence length="383" mass="43793">MSEEEQPSPTDLAKLVSDSVEDLLHDAGVVPNLEPMTPREAVNEYFKVRDLKPKTKNKHESSLGFFVDWGENVAGISEMNFLSGSDLKDYRVWRREESSEQVDELSPKTEETEQKIVRKFIKVCGTFDAVRPGLHEHVLIPDLDDEDEVRNTVLDSETVKQILEHLRKYEYATREHVIWELFASAGPRLGGIRSLDVDDYERGDSGPYLKLRHRPDTETTLKNGKDGERNVFISESLAEVLDDYIKDQREDSEDKFGREPLLSSKQGRLAESTIRNYVYAWTRPCVLGRGCPYGKDPDECKAAQRNNWASQCPGSLSPHPIRKGYITQELNSGVLMEHLSDRCDVSEKILEKHYDKRTEAEKMATRKEAMQALTRLEPGYGEK</sequence>
<evidence type="ECO:0000259" key="5">
    <source>
        <dbReference type="PROSITE" id="PS51900"/>
    </source>
</evidence>
<dbReference type="EMBL" id="CP002839">
    <property type="protein sequence ID" value="AEH37536.1"/>
    <property type="molecule type" value="Genomic_DNA"/>
</dbReference>
<dbReference type="GO" id="GO:0015074">
    <property type="term" value="P:DNA integration"/>
    <property type="evidence" value="ECO:0007669"/>
    <property type="project" value="InterPro"/>
</dbReference>
<gene>
    <name evidence="6" type="ordered locus">Halxa_2920</name>
</gene>
<dbReference type="RefSeq" id="WP_013880426.1">
    <property type="nucleotide sequence ID" value="NC_015666.1"/>
</dbReference>
<dbReference type="InterPro" id="IPR044068">
    <property type="entry name" value="CB"/>
</dbReference>
<evidence type="ECO:0000313" key="6">
    <source>
        <dbReference type="EMBL" id="AEH37536.1"/>
    </source>
</evidence>
<name>F8D4R7_HALXS</name>
<dbReference type="InterPro" id="IPR010998">
    <property type="entry name" value="Integrase_recombinase_N"/>
</dbReference>
<dbReference type="GeneID" id="10797873"/>
<dbReference type="SUPFAM" id="SSF56349">
    <property type="entry name" value="DNA breaking-rejoining enzymes"/>
    <property type="match status" value="1"/>
</dbReference>
<feature type="domain" description="Core-binding (CB)" evidence="5">
    <location>
        <begin position="36"/>
        <end position="125"/>
    </location>
</feature>
<dbReference type="Gene3D" id="1.10.150.130">
    <property type="match status" value="1"/>
</dbReference>
<keyword evidence="1 3" id="KW-0238">DNA-binding</keyword>
<evidence type="ECO:0000259" key="4">
    <source>
        <dbReference type="PROSITE" id="PS51898"/>
    </source>
</evidence>
<keyword evidence="7" id="KW-1185">Reference proteome</keyword>
<reference evidence="6 7" key="1">
    <citation type="journal article" date="2012" name="Stand. Genomic Sci.">
        <title>Complete genome sequence of Halopiger xanaduensis type strain (SH-6(T)).</title>
        <authorList>
            <person name="Anderson I."/>
            <person name="Tindall B.J."/>
            <person name="Rohde M."/>
            <person name="Lucas S."/>
            <person name="Han J."/>
            <person name="Lapidus A."/>
            <person name="Cheng J.F."/>
            <person name="Goodwin L."/>
            <person name="Pitluck S."/>
            <person name="Peters L."/>
            <person name="Pati A."/>
            <person name="Mikhailova N."/>
            <person name="Pagani I."/>
            <person name="Teshima H."/>
            <person name="Han C."/>
            <person name="Tapia R."/>
            <person name="Land M."/>
            <person name="Woyke T."/>
            <person name="Klenk H.P."/>
            <person name="Kyrpides N."/>
            <person name="Ivanova N."/>
        </authorList>
    </citation>
    <scope>NUCLEOTIDE SEQUENCE [LARGE SCALE GENOMIC DNA]</scope>
    <source>
        <strain evidence="7">DSM 18323 / JCM 14033 / SH-6</strain>
    </source>
</reference>
<dbReference type="CDD" id="cd00397">
    <property type="entry name" value="DNA_BRE_C"/>
    <property type="match status" value="1"/>
</dbReference>
<evidence type="ECO:0000256" key="2">
    <source>
        <dbReference type="ARBA" id="ARBA00023172"/>
    </source>
</evidence>
<dbReference type="GO" id="GO:0006310">
    <property type="term" value="P:DNA recombination"/>
    <property type="evidence" value="ECO:0007669"/>
    <property type="project" value="UniProtKB-KW"/>
</dbReference>
<keyword evidence="2" id="KW-0233">DNA recombination</keyword>
<dbReference type="KEGG" id="hxa:Halxa_2920"/>
<evidence type="ECO:0000313" key="7">
    <source>
        <dbReference type="Proteomes" id="UP000006794"/>
    </source>
</evidence>
<dbReference type="Gene3D" id="1.10.443.10">
    <property type="entry name" value="Intergrase catalytic core"/>
    <property type="match status" value="1"/>
</dbReference>
<organism evidence="6 7">
    <name type="scientific">Halopiger xanaduensis (strain DSM 18323 / JCM 14033 / SH-6)</name>
    <dbReference type="NCBI Taxonomy" id="797210"/>
    <lineage>
        <taxon>Archaea</taxon>
        <taxon>Methanobacteriati</taxon>
        <taxon>Methanobacteriota</taxon>
        <taxon>Stenosarchaea group</taxon>
        <taxon>Halobacteria</taxon>
        <taxon>Halobacteriales</taxon>
        <taxon>Natrialbaceae</taxon>
        <taxon>Halopiger</taxon>
    </lineage>
</organism>
<dbReference type="GO" id="GO:0003677">
    <property type="term" value="F:DNA binding"/>
    <property type="evidence" value="ECO:0007669"/>
    <property type="project" value="UniProtKB-UniRule"/>
</dbReference>
<evidence type="ECO:0000256" key="3">
    <source>
        <dbReference type="PROSITE-ProRule" id="PRU01248"/>
    </source>
</evidence>
<accession>F8D4R7</accession>
<protein>
    <submittedName>
        <fullName evidence="6">Integrase family protein</fullName>
    </submittedName>
</protein>
<dbReference type="InterPro" id="IPR013762">
    <property type="entry name" value="Integrase-like_cat_sf"/>
</dbReference>
<dbReference type="Proteomes" id="UP000006794">
    <property type="component" value="Chromosome"/>
</dbReference>
<proteinExistence type="predicted"/>
<dbReference type="PROSITE" id="PS51900">
    <property type="entry name" value="CB"/>
    <property type="match status" value="1"/>
</dbReference>
<evidence type="ECO:0000256" key="1">
    <source>
        <dbReference type="ARBA" id="ARBA00023125"/>
    </source>
</evidence>
<dbReference type="OrthoDB" id="198497at2157"/>